<feature type="region of interest" description="Disordered" evidence="4">
    <location>
        <begin position="9"/>
        <end position="42"/>
    </location>
</feature>
<dbReference type="Pfam" id="PF05345">
    <property type="entry name" value="He_PIG"/>
    <property type="match status" value="2"/>
</dbReference>
<dbReference type="GO" id="GO:0016020">
    <property type="term" value="C:membrane"/>
    <property type="evidence" value="ECO:0007669"/>
    <property type="project" value="InterPro"/>
</dbReference>
<dbReference type="GO" id="GO:0005576">
    <property type="term" value="C:extracellular region"/>
    <property type="evidence" value="ECO:0007669"/>
    <property type="project" value="UniProtKB-SubCell"/>
</dbReference>
<dbReference type="EMBL" id="PDSH01000020">
    <property type="protein sequence ID" value="PIE23660.1"/>
    <property type="molecule type" value="Genomic_DNA"/>
</dbReference>
<dbReference type="PANTHER" id="PTHR38340:SF1">
    <property type="entry name" value="S-LAYER PROTEIN"/>
    <property type="match status" value="1"/>
</dbReference>
<dbReference type="InterPro" id="IPR011049">
    <property type="entry name" value="Serralysin-like_metalloprot_C"/>
</dbReference>
<evidence type="ECO:0000256" key="3">
    <source>
        <dbReference type="ARBA" id="ARBA00022837"/>
    </source>
</evidence>
<dbReference type="Gene3D" id="2.60.40.10">
    <property type="entry name" value="Immunoglobulins"/>
    <property type="match status" value="3"/>
</dbReference>
<dbReference type="InterPro" id="IPR015919">
    <property type="entry name" value="Cadherin-like_sf"/>
</dbReference>
<dbReference type="InterPro" id="IPR001343">
    <property type="entry name" value="Hemolysn_Ca-bd"/>
</dbReference>
<dbReference type="SUPFAM" id="SSF49313">
    <property type="entry name" value="Cadherin-like"/>
    <property type="match status" value="3"/>
</dbReference>
<accession>A0A2G6JK28</accession>
<dbReference type="PANTHER" id="PTHR38340">
    <property type="entry name" value="S-LAYER PROTEIN"/>
    <property type="match status" value="1"/>
</dbReference>
<name>A0A2G6JK28_NEPCE</name>
<dbReference type="SMART" id="SM00736">
    <property type="entry name" value="CADG"/>
    <property type="match status" value="2"/>
</dbReference>
<dbReference type="Pfam" id="PF17963">
    <property type="entry name" value="Big_9"/>
    <property type="match status" value="1"/>
</dbReference>
<protein>
    <recommendedName>
        <fullName evidence="5">Cadherin domain-containing protein</fullName>
    </recommendedName>
</protein>
<dbReference type="GO" id="GO:0005509">
    <property type="term" value="F:calcium ion binding"/>
    <property type="evidence" value="ECO:0007669"/>
    <property type="project" value="InterPro"/>
</dbReference>
<dbReference type="PROSITE" id="PS00330">
    <property type="entry name" value="HEMOLYSIN_CALCIUM"/>
    <property type="match status" value="4"/>
</dbReference>
<reference evidence="6 7" key="1">
    <citation type="submission" date="2017-10" db="EMBL/GenBank/DDBJ databases">
        <title>Novel microbial diversity and functional potential in the marine mammal oral microbiome.</title>
        <authorList>
            <person name="Dudek N.K."/>
            <person name="Sun C.L."/>
            <person name="Burstein D."/>
            <person name="Kantor R.S."/>
            <person name="Aliaga Goltsman D.S."/>
            <person name="Bik E.M."/>
            <person name="Thomas B.C."/>
            <person name="Banfield J.F."/>
            <person name="Relman D.A."/>
        </authorList>
    </citation>
    <scope>NUCLEOTIDE SEQUENCE [LARGE SCALE GENOMIC DNA]</scope>
    <source>
        <strain evidence="6">DOLJORAL78_47_21</strain>
    </source>
</reference>
<comment type="caution">
    <text evidence="6">The sequence shown here is derived from an EMBL/GenBank/DDBJ whole genome shotgun (WGS) entry which is preliminary data.</text>
</comment>
<feature type="domain" description="Cadherin" evidence="5">
    <location>
        <begin position="793"/>
        <end position="892"/>
    </location>
</feature>
<evidence type="ECO:0000313" key="7">
    <source>
        <dbReference type="Proteomes" id="UP000243469"/>
    </source>
</evidence>
<dbReference type="GO" id="GO:0007156">
    <property type="term" value="P:homophilic cell adhesion via plasma membrane adhesion molecules"/>
    <property type="evidence" value="ECO:0007669"/>
    <property type="project" value="InterPro"/>
</dbReference>
<dbReference type="SUPFAM" id="SSF51120">
    <property type="entry name" value="beta-Roll"/>
    <property type="match status" value="6"/>
</dbReference>
<dbReference type="Proteomes" id="UP000243469">
    <property type="component" value="Unassembled WGS sequence"/>
</dbReference>
<evidence type="ECO:0000256" key="1">
    <source>
        <dbReference type="ARBA" id="ARBA00004613"/>
    </source>
</evidence>
<dbReference type="InterPro" id="IPR006644">
    <property type="entry name" value="Cadg"/>
</dbReference>
<dbReference type="PROSITE" id="PS50268">
    <property type="entry name" value="CADHERIN_2"/>
    <property type="match status" value="1"/>
</dbReference>
<evidence type="ECO:0000259" key="5">
    <source>
        <dbReference type="PROSITE" id="PS50268"/>
    </source>
</evidence>
<gene>
    <name evidence="6" type="ORF">CSA60_04390</name>
</gene>
<proteinExistence type="predicted"/>
<dbReference type="Pfam" id="PF00353">
    <property type="entry name" value="HemolysinCabind"/>
    <property type="match status" value="14"/>
</dbReference>
<evidence type="ECO:0000313" key="6">
    <source>
        <dbReference type="EMBL" id="PIE23660.1"/>
    </source>
</evidence>
<evidence type="ECO:0000256" key="2">
    <source>
        <dbReference type="ARBA" id="ARBA00022525"/>
    </source>
</evidence>
<sequence length="2147" mass="229357">IAETRNVFFGGEENDAIQGGDGDDRLYGGSGSDLIQGEGGDDYLEGNRDSDVLFGGEGADTIIGGHDSDALFANEGDNSNDGAVDKLYGGQGDDVYYMGGGDIATDSEGSDTYIINTESGGGEKIIITDADKKGSILLNDQLITYAVSASDNSWLFDTNTLSLKNSGAGQSLIITDFNGNEIEIENFTSGDFGIKLGTYLGNDLPAQEATSGVDDTIYESASGLNIDALAGDDVLYFRGVGGDFVEGNEGSDILAGGGGNDHLYAGAQGDLSAILNSAIQELSSGFDSLSGGRGDDLLVGSRDSNWINGGADNDTVFSGAGDDIIYGDSQKIAEVVENYAEADTLLFDGLFSGPINPDDYGRDYLYAGTGNDIVHGQGGDDFLFGESGDDVLRGDETGLTEGGAPIVLFAEHHGSDYIDGGSGNDKVKGDGGNDHLYGGAGDDELFGDADDISLSIHGDDHLYGGAGRDQLVGNGGNDYLYGGTNNDHLMGDGGQTSSAMIGDDFLDGGQGDDHLEGEGGDDQLIGGQGIDKLYGGQGDDTYRFELGDARVVNTKLDSIYDTVTENNLIVFGQGIKITDIELIASNAGVVVAYGDEAIYIKNGDSGAIGAFEFEETGQSIRFEELMSERFLGDREVYGTDIDDVLVGGAGNNRLVGGEGNDRLLGGAGNSVLEGGIGNDILISRGGYDSLYGGEGDDRYEVSTSSSANVLITDQSGSNSLIMHSVNDAQETYFNLVGDDLIIVTGSSQITIQNWESSGFTSYQLSDGTTLSSSDVNTRLNTAPIALGPQSLEVDEDSLIEIDLAGFFNDPEADGLNFIIKQVDGSGLPAWLTYNADTRSVSGTPENSDVGHLSLIIEAIDSGGLSATTTLSIDVHNTNDAPVAVADSIVPVFSTPELNYSIQIGHSPEELHKAETWIEKHGGGVVVFWRTEDGSGEYAWQYQKLSVDGSIESEVKTLDLQGAELMRVYSAGEEIKVLTRLVKETEPRNEHDILLRSLDSNLEISSPISLLGSNEINEMNWGGSGTGEGVEVVWEDGNKYGILWQVGSDIYAYYNYSVVDTFTGETSHYGEYSYGAVHTSLTRLSEVESVLIVDGYEVQVFNPEYDHENQWYTDSRYNLNNSVLADTEKGGRFTESFAHRIDENHIMVLGYMNPMYDGNRAQWDDYDLYYSVINTQDDSVSDYKILTEFLPEQEIIDVDYYSGEGVENSIFVTFSERQQGVDNYEIKGRFISTAGDQLGGDVLLSRQPLSEFKVFSDVDYHIDPRKNGNNLDEGDVSYNSIVRDGTIYSVWSSSNGVHVSSVVLNSVAIDHFTFDPLANDYDVDAKNINETLTLVAAEIINGLGTVEVVDGKVIYDAQGCYEYLPDDQQTTVAIQYTIRDQAGAESSSTITVNLNGKLDHNSFSDYVVFNPFNTATASVVTSDANDYVQIDYNRAENEVVAEGKNYAIDLGAGDDIVTFKGIGYSGYRSRPYAGFIWDVTGGLGNDSFVMLGDNYDTIYINDPMGNNQLIFTVPAQHYGLSSSGLSTNLNLVPTLSYGSLKLTFEGFETEIHLENFNPDDVLGGPRDINYFEFNGVGYSYEELVALGFDLQGDAADNEITGTSVVDRIYGGTGNDSLAGGGGDDSYFFNSGEGHDVIIDTQGVNRLILEDSISLEDLQLSTHGGDLIIVINENDSVTIKDWATEKESSIAAIISGDQSLSTADIESRVFSLESLPEFQLTEDESISGINLLDYINGYQGAFSTVLIDVDSGEVSDWLSVDSETGAFVGTPLNKHVGSGRYLLRLTLETGHVAEQEISYTVVNTNDAPELSGNLEDLNVSLAEVINITLPEQLFSDVDAGDQLATTVTQANGDPLPDWLKYDPDSGSITGVADLEQLGSHQLKVVATDLSGEQAEALFSIHIQSGEGDVLGTEETDFLVASLCQDSALYGGAGSDYLYGLFGDDYLSGGSGHDTIMAGIGDDRLFGGTGDDWISAGFGDDYIETGAGNDTVFAGPGNDVIVVGEGDDFLSGGRGGDRYQIGLNSGHNRIKERCSSNDSDDAVAFVDSITKEDLWFSRDGDHLAISVIGTGDSVQLDRWYAWGGSRIEAIEAGGERLDYTAVDALVQAMASFDAPSGAGEVLSQDMRNTLQPVLAASWTSVEGQPPGRWA</sequence>
<dbReference type="InterPro" id="IPR018511">
    <property type="entry name" value="Hemolysin-typ_Ca-bd_CS"/>
</dbReference>
<organism evidence="6 7">
    <name type="scientific">Neptuniibacter caesariensis</name>
    <dbReference type="NCBI Taxonomy" id="207954"/>
    <lineage>
        <taxon>Bacteria</taxon>
        <taxon>Pseudomonadati</taxon>
        <taxon>Pseudomonadota</taxon>
        <taxon>Gammaproteobacteria</taxon>
        <taxon>Oceanospirillales</taxon>
        <taxon>Oceanospirillaceae</taxon>
        <taxon>Neptuniibacter</taxon>
    </lineage>
</organism>
<dbReference type="InterPro" id="IPR013783">
    <property type="entry name" value="Ig-like_fold"/>
</dbReference>
<dbReference type="Gene3D" id="2.150.10.10">
    <property type="entry name" value="Serralysin-like metalloprotease, C-terminal"/>
    <property type="match status" value="9"/>
</dbReference>
<dbReference type="PRINTS" id="PR00313">
    <property type="entry name" value="CABNDNGRPT"/>
</dbReference>
<keyword evidence="2" id="KW-0964">Secreted</keyword>
<dbReference type="InterPro" id="IPR002126">
    <property type="entry name" value="Cadherin-like_dom"/>
</dbReference>
<comment type="subcellular location">
    <subcellularLocation>
        <location evidence="1">Secreted</location>
    </subcellularLocation>
</comment>
<dbReference type="InterPro" id="IPR050557">
    <property type="entry name" value="RTX_toxin/Mannuronan_C5-epim"/>
</dbReference>
<evidence type="ECO:0000256" key="4">
    <source>
        <dbReference type="SAM" id="MobiDB-lite"/>
    </source>
</evidence>
<feature type="non-terminal residue" evidence="6">
    <location>
        <position position="1"/>
    </location>
</feature>
<keyword evidence="3" id="KW-0106">Calcium</keyword>